<organism evidence="1 2">
    <name type="scientific">Trifolium pratense</name>
    <name type="common">Red clover</name>
    <dbReference type="NCBI Taxonomy" id="57577"/>
    <lineage>
        <taxon>Eukaryota</taxon>
        <taxon>Viridiplantae</taxon>
        <taxon>Streptophyta</taxon>
        <taxon>Embryophyta</taxon>
        <taxon>Tracheophyta</taxon>
        <taxon>Spermatophyta</taxon>
        <taxon>Magnoliopsida</taxon>
        <taxon>eudicotyledons</taxon>
        <taxon>Gunneridae</taxon>
        <taxon>Pentapetalae</taxon>
        <taxon>rosids</taxon>
        <taxon>fabids</taxon>
        <taxon>Fabales</taxon>
        <taxon>Fabaceae</taxon>
        <taxon>Papilionoideae</taxon>
        <taxon>50 kb inversion clade</taxon>
        <taxon>NPAAA clade</taxon>
        <taxon>Hologalegina</taxon>
        <taxon>IRL clade</taxon>
        <taxon>Trifolieae</taxon>
        <taxon>Trifolium</taxon>
    </lineage>
</organism>
<gene>
    <name evidence="1" type="ORF">L195_g033159</name>
</gene>
<protein>
    <submittedName>
        <fullName evidence="1">Uncharacterized protein</fullName>
    </submittedName>
</protein>
<evidence type="ECO:0000313" key="2">
    <source>
        <dbReference type="Proteomes" id="UP000236291"/>
    </source>
</evidence>
<dbReference type="Proteomes" id="UP000236291">
    <property type="component" value="Unassembled WGS sequence"/>
</dbReference>
<reference evidence="1 2" key="1">
    <citation type="journal article" date="2014" name="Am. J. Bot.">
        <title>Genome assembly and annotation for red clover (Trifolium pratense; Fabaceae).</title>
        <authorList>
            <person name="Istvanek J."/>
            <person name="Jaros M."/>
            <person name="Krenek A."/>
            <person name="Repkova J."/>
        </authorList>
    </citation>
    <scope>NUCLEOTIDE SEQUENCE [LARGE SCALE GENOMIC DNA]</scope>
    <source>
        <strain evidence="2">cv. Tatra</strain>
        <tissue evidence="1">Young leaves</tissue>
    </source>
</reference>
<name>A0A2K3LF95_TRIPR</name>
<dbReference type="EMBL" id="ASHM01031963">
    <property type="protein sequence ID" value="PNX77196.1"/>
    <property type="molecule type" value="Genomic_DNA"/>
</dbReference>
<sequence>MAASHSPAAPHTLLLAHGAQVAATPRFQIIVFLLFNIQFKGKSNIFELDQPWSEPSWKIPNYARQDFALVTMKRTKSESSKSSNQWSCSVRKSLASEQWRQKCKLAS</sequence>
<evidence type="ECO:0000313" key="1">
    <source>
        <dbReference type="EMBL" id="PNX77196.1"/>
    </source>
</evidence>
<dbReference type="AlphaFoldDB" id="A0A2K3LF95"/>
<proteinExistence type="predicted"/>
<comment type="caution">
    <text evidence="1">The sequence shown here is derived from an EMBL/GenBank/DDBJ whole genome shotgun (WGS) entry which is preliminary data.</text>
</comment>
<accession>A0A2K3LF95</accession>
<reference evidence="1 2" key="2">
    <citation type="journal article" date="2017" name="Front. Plant Sci.">
        <title>Gene Classification and Mining of Molecular Markers Useful in Red Clover (Trifolium pratense) Breeding.</title>
        <authorList>
            <person name="Istvanek J."/>
            <person name="Dluhosova J."/>
            <person name="Dluhos P."/>
            <person name="Patkova L."/>
            <person name="Nedelnik J."/>
            <person name="Repkova J."/>
        </authorList>
    </citation>
    <scope>NUCLEOTIDE SEQUENCE [LARGE SCALE GENOMIC DNA]</scope>
    <source>
        <strain evidence="2">cv. Tatra</strain>
        <tissue evidence="1">Young leaves</tissue>
    </source>
</reference>